<keyword evidence="1" id="KW-0805">Transcription regulation</keyword>
<evidence type="ECO:0000313" key="6">
    <source>
        <dbReference type="EMBL" id="GAA5156009.1"/>
    </source>
</evidence>
<keyword evidence="3" id="KW-0804">Transcription</keyword>
<evidence type="ECO:0000256" key="3">
    <source>
        <dbReference type="ARBA" id="ARBA00023163"/>
    </source>
</evidence>
<dbReference type="InterPro" id="IPR001647">
    <property type="entry name" value="HTH_TetR"/>
</dbReference>
<dbReference type="PANTHER" id="PTHR30055:SF148">
    <property type="entry name" value="TETR-FAMILY TRANSCRIPTIONAL REGULATOR"/>
    <property type="match status" value="1"/>
</dbReference>
<dbReference type="Pfam" id="PF16859">
    <property type="entry name" value="TetR_C_11"/>
    <property type="match status" value="1"/>
</dbReference>
<dbReference type="Pfam" id="PF00440">
    <property type="entry name" value="TetR_N"/>
    <property type="match status" value="1"/>
</dbReference>
<gene>
    <name evidence="6" type="ORF">GCM10023321_30780</name>
</gene>
<accession>A0ABP9Q387</accession>
<dbReference type="Gene3D" id="1.10.10.60">
    <property type="entry name" value="Homeodomain-like"/>
    <property type="match status" value="1"/>
</dbReference>
<comment type="caution">
    <text evidence="6">The sequence shown here is derived from an EMBL/GenBank/DDBJ whole genome shotgun (WGS) entry which is preliminary data.</text>
</comment>
<dbReference type="InterPro" id="IPR011075">
    <property type="entry name" value="TetR_C"/>
</dbReference>
<dbReference type="InterPro" id="IPR009057">
    <property type="entry name" value="Homeodomain-like_sf"/>
</dbReference>
<dbReference type="EMBL" id="BAABJP010000010">
    <property type="protein sequence ID" value="GAA5156009.1"/>
    <property type="molecule type" value="Genomic_DNA"/>
</dbReference>
<sequence>MGPPGRPKSAKARQAVLDAALSLVREVGYAAVTIEGIAARAGVAKTTIYRSWPGKAAVVMDAVLVTSDPRLSFPDTGSAEEDLRLQMARLTELFTEPSFARPFVGLLAESQHDPALAEALHDWLITSRRAGAGEVLRRGVDRGELRADLDVGVAIDALYGAIYYRLLVSHQPLDAAYAKAVVAAVFPGLRAP</sequence>
<dbReference type="Gene3D" id="1.10.357.10">
    <property type="entry name" value="Tetracycline Repressor, domain 2"/>
    <property type="match status" value="1"/>
</dbReference>
<keyword evidence="7" id="KW-1185">Reference proteome</keyword>
<dbReference type="SUPFAM" id="SSF48498">
    <property type="entry name" value="Tetracyclin repressor-like, C-terminal domain"/>
    <property type="match status" value="1"/>
</dbReference>
<dbReference type="PRINTS" id="PR00455">
    <property type="entry name" value="HTHTETR"/>
</dbReference>
<organism evidence="6 7">
    <name type="scientific">Pseudonocardia eucalypti</name>
    <dbReference type="NCBI Taxonomy" id="648755"/>
    <lineage>
        <taxon>Bacteria</taxon>
        <taxon>Bacillati</taxon>
        <taxon>Actinomycetota</taxon>
        <taxon>Actinomycetes</taxon>
        <taxon>Pseudonocardiales</taxon>
        <taxon>Pseudonocardiaceae</taxon>
        <taxon>Pseudonocardia</taxon>
    </lineage>
</organism>
<evidence type="ECO:0000259" key="5">
    <source>
        <dbReference type="PROSITE" id="PS50977"/>
    </source>
</evidence>
<evidence type="ECO:0000313" key="7">
    <source>
        <dbReference type="Proteomes" id="UP001428817"/>
    </source>
</evidence>
<evidence type="ECO:0000256" key="4">
    <source>
        <dbReference type="PROSITE-ProRule" id="PRU00335"/>
    </source>
</evidence>
<evidence type="ECO:0000256" key="1">
    <source>
        <dbReference type="ARBA" id="ARBA00023015"/>
    </source>
</evidence>
<dbReference type="InterPro" id="IPR050109">
    <property type="entry name" value="HTH-type_TetR-like_transc_reg"/>
</dbReference>
<dbReference type="InterPro" id="IPR036271">
    <property type="entry name" value="Tet_transcr_reg_TetR-rel_C_sf"/>
</dbReference>
<dbReference type="PANTHER" id="PTHR30055">
    <property type="entry name" value="HTH-TYPE TRANSCRIPTIONAL REGULATOR RUTR"/>
    <property type="match status" value="1"/>
</dbReference>
<proteinExistence type="predicted"/>
<protein>
    <submittedName>
        <fullName evidence="6">TetR/AcrR family transcriptional regulator</fullName>
    </submittedName>
</protein>
<feature type="domain" description="HTH tetR-type" evidence="5">
    <location>
        <begin position="10"/>
        <end position="70"/>
    </location>
</feature>
<evidence type="ECO:0000256" key="2">
    <source>
        <dbReference type="ARBA" id="ARBA00023125"/>
    </source>
</evidence>
<feature type="DNA-binding region" description="H-T-H motif" evidence="4">
    <location>
        <begin position="33"/>
        <end position="52"/>
    </location>
</feature>
<dbReference type="SUPFAM" id="SSF46689">
    <property type="entry name" value="Homeodomain-like"/>
    <property type="match status" value="1"/>
</dbReference>
<keyword evidence="2 4" id="KW-0238">DNA-binding</keyword>
<dbReference type="PROSITE" id="PS50977">
    <property type="entry name" value="HTH_TETR_2"/>
    <property type="match status" value="1"/>
</dbReference>
<dbReference type="Proteomes" id="UP001428817">
    <property type="component" value="Unassembled WGS sequence"/>
</dbReference>
<dbReference type="RefSeq" id="WP_185064105.1">
    <property type="nucleotide sequence ID" value="NZ_BAABJP010000010.1"/>
</dbReference>
<reference evidence="7" key="1">
    <citation type="journal article" date="2019" name="Int. J. Syst. Evol. Microbiol.">
        <title>The Global Catalogue of Microorganisms (GCM) 10K type strain sequencing project: providing services to taxonomists for standard genome sequencing and annotation.</title>
        <authorList>
            <consortium name="The Broad Institute Genomics Platform"/>
            <consortium name="The Broad Institute Genome Sequencing Center for Infectious Disease"/>
            <person name="Wu L."/>
            <person name="Ma J."/>
        </authorList>
    </citation>
    <scope>NUCLEOTIDE SEQUENCE [LARGE SCALE GENOMIC DNA]</scope>
    <source>
        <strain evidence="7">JCM 18303</strain>
    </source>
</reference>
<name>A0ABP9Q387_9PSEU</name>